<feature type="domain" description="Protein kinase" evidence="1">
    <location>
        <begin position="92"/>
        <end position="422"/>
    </location>
</feature>
<evidence type="ECO:0000259" key="1">
    <source>
        <dbReference type="PROSITE" id="PS50011"/>
    </source>
</evidence>
<accession>A0ABQ5JZN8</accession>
<dbReference type="Proteomes" id="UP001057375">
    <property type="component" value="Unassembled WGS sequence"/>
</dbReference>
<proteinExistence type="predicted"/>
<dbReference type="SUPFAM" id="SSF56112">
    <property type="entry name" value="Protein kinase-like (PK-like)"/>
    <property type="match status" value="1"/>
</dbReference>
<name>A0ABQ5JZN8_9EUKA</name>
<evidence type="ECO:0000313" key="2">
    <source>
        <dbReference type="EMBL" id="GKT21205.1"/>
    </source>
</evidence>
<comment type="caution">
    <text evidence="2">The sequence shown here is derived from an EMBL/GenBank/DDBJ whole genome shotgun (WGS) entry which is preliminary data.</text>
</comment>
<protein>
    <recommendedName>
        <fullName evidence="1">Protein kinase domain-containing protein</fullName>
    </recommendedName>
</protein>
<dbReference type="EMBL" id="BQXS01012303">
    <property type="protein sequence ID" value="GKT21205.1"/>
    <property type="molecule type" value="Genomic_DNA"/>
</dbReference>
<dbReference type="Gene3D" id="1.10.510.10">
    <property type="entry name" value="Transferase(Phosphotransferase) domain 1"/>
    <property type="match status" value="1"/>
</dbReference>
<organism evidence="2 3">
    <name type="scientific">Aduncisulcus paluster</name>
    <dbReference type="NCBI Taxonomy" id="2918883"/>
    <lineage>
        <taxon>Eukaryota</taxon>
        <taxon>Metamonada</taxon>
        <taxon>Carpediemonas-like organisms</taxon>
        <taxon>Aduncisulcus</taxon>
    </lineage>
</organism>
<sequence length="430" mass="48614">MRKKKESIHSRKNSLIIFGSVEGSDRHSVSADLGPLITVPILSNPDNISLHTFSEDSIFGSVSDVDKHVDWQHLVRVKGIEIPCFLRVIIDKKRARPIDSSGIHSLFHSSSQSSLPIYLTQDSEVLVKERVVSSAFHDEDFIRACEQDFALQIELFSHSSGEPRIPQPLCILDLLDSKGIYGFITENCVGGNVFSFISAWCRRDSTLFASLCCASIAVGCIECLDDLLGTKPSFVHGEINPANFLIRITSKGYCSLVLNPLLPSQQMYYEEGELGASDQWSMERKSEVMMAVNFTEDPMNVYYAYELLCHDSPSEFSDCYSLGMTLYALFKGSHPFSDNKRIKKARLSGLSTDPLLREIHEKDQLPKIGQCEMFDRLEQARYSRIHMCLESVYRGLTRRECKKRLSIHEVRKMTDSIKHLLPPIGQGWIC</sequence>
<dbReference type="InterPro" id="IPR000719">
    <property type="entry name" value="Prot_kinase_dom"/>
</dbReference>
<evidence type="ECO:0000313" key="3">
    <source>
        <dbReference type="Proteomes" id="UP001057375"/>
    </source>
</evidence>
<dbReference type="PROSITE" id="PS50011">
    <property type="entry name" value="PROTEIN_KINASE_DOM"/>
    <property type="match status" value="1"/>
</dbReference>
<keyword evidence="3" id="KW-1185">Reference proteome</keyword>
<reference evidence="2" key="1">
    <citation type="submission" date="2022-03" db="EMBL/GenBank/DDBJ databases">
        <title>Draft genome sequence of Aduncisulcus paluster, a free-living microaerophilic Fornicata.</title>
        <authorList>
            <person name="Yuyama I."/>
            <person name="Kume K."/>
            <person name="Tamura T."/>
            <person name="Inagaki Y."/>
            <person name="Hashimoto T."/>
        </authorList>
    </citation>
    <scope>NUCLEOTIDE SEQUENCE</scope>
    <source>
        <strain evidence="2">NY0171</strain>
    </source>
</reference>
<gene>
    <name evidence="2" type="ORF">ADUPG1_011837</name>
</gene>
<dbReference type="InterPro" id="IPR011009">
    <property type="entry name" value="Kinase-like_dom_sf"/>
</dbReference>